<feature type="active site" description="Proton donor" evidence="7">
    <location>
        <position position="105"/>
    </location>
</feature>
<keyword evidence="10" id="KW-1185">Reference proteome</keyword>
<dbReference type="Gene3D" id="3.20.20.70">
    <property type="entry name" value="Aldolase class I"/>
    <property type="match status" value="1"/>
</dbReference>
<sequence>MKHLADMLIEQSREKKSVLVVGLDPDPRYFPEFLLNRMESRTNEEIAAAILAFNRIVIDAVAEEVVAVKPQLAYYEVYGSHGIHALEQTIAYARTKGLLVINDAKRGDIGSSSEAYAKAFLADGPMAGDMVTVNPFLGSDGYLPFVEEAQRQGKGLFLLLKTSNPSSHEIQNLTLQNGDLLYFKLAEDLSELMRTTAGENGYSFIGAVVGATYPAEAERIRGLLPHCIFLVPGFGIQGGKAEDLDVFFDENGNGALISSSRAIIYSYREGRENGEATTEQEMLQAIKNAARTAKEQINEVRLHSSANRG</sequence>
<dbReference type="InterPro" id="IPR011060">
    <property type="entry name" value="RibuloseP-bd_barrel"/>
</dbReference>
<dbReference type="CDD" id="cd04725">
    <property type="entry name" value="OMP_decarboxylase_like"/>
    <property type="match status" value="1"/>
</dbReference>
<evidence type="ECO:0000256" key="1">
    <source>
        <dbReference type="ARBA" id="ARBA00004861"/>
    </source>
</evidence>
<comment type="similarity">
    <text evidence="2 7">Belongs to the OMP decarboxylase family. Type 2 subfamily.</text>
</comment>
<comment type="catalytic activity">
    <reaction evidence="6 7">
        <text>orotidine 5'-phosphate + H(+) = UMP + CO2</text>
        <dbReference type="Rhea" id="RHEA:11596"/>
        <dbReference type="ChEBI" id="CHEBI:15378"/>
        <dbReference type="ChEBI" id="CHEBI:16526"/>
        <dbReference type="ChEBI" id="CHEBI:57538"/>
        <dbReference type="ChEBI" id="CHEBI:57865"/>
        <dbReference type="EC" id="4.1.1.23"/>
    </reaction>
</comment>
<dbReference type="EMBL" id="JAHZIJ010000004">
    <property type="protein sequence ID" value="MBW7474712.1"/>
    <property type="molecule type" value="Genomic_DNA"/>
</dbReference>
<dbReference type="HAMAP" id="MF_01215">
    <property type="entry name" value="OMPdecase_type2"/>
    <property type="match status" value="1"/>
</dbReference>
<comment type="pathway">
    <text evidence="1 7">Pyrimidine metabolism; UMP biosynthesis via de novo pathway; UMP from orotate: step 2/2.</text>
</comment>
<evidence type="ECO:0000256" key="4">
    <source>
        <dbReference type="ARBA" id="ARBA00022975"/>
    </source>
</evidence>
<evidence type="ECO:0000313" key="9">
    <source>
        <dbReference type="EMBL" id="MBW7474712.1"/>
    </source>
</evidence>
<dbReference type="InterPro" id="IPR013785">
    <property type="entry name" value="Aldolase_TIM"/>
</dbReference>
<reference evidence="9 10" key="1">
    <citation type="submission" date="2021-07" db="EMBL/GenBank/DDBJ databases">
        <title>Paenibacillus radiodurans sp. nov., isolated from the southeastern edge of Tengger Desert.</title>
        <authorList>
            <person name="Zhang G."/>
        </authorList>
    </citation>
    <scope>NUCLEOTIDE SEQUENCE [LARGE SCALE GENOMIC DNA]</scope>
    <source>
        <strain evidence="9 10">DT7-4</strain>
    </source>
</reference>
<dbReference type="NCBIfam" id="TIGR02127">
    <property type="entry name" value="pyrF_sub2"/>
    <property type="match status" value="1"/>
</dbReference>
<organism evidence="9 10">
    <name type="scientific">Paenibacillus oenotherae</name>
    <dbReference type="NCBI Taxonomy" id="1435645"/>
    <lineage>
        <taxon>Bacteria</taxon>
        <taxon>Bacillati</taxon>
        <taxon>Bacillota</taxon>
        <taxon>Bacilli</taxon>
        <taxon>Bacillales</taxon>
        <taxon>Paenibacillaceae</taxon>
        <taxon>Paenibacillus</taxon>
    </lineage>
</organism>
<keyword evidence="4 7" id="KW-0665">Pyrimidine biosynthesis</keyword>
<evidence type="ECO:0000256" key="2">
    <source>
        <dbReference type="ARBA" id="ARBA00008847"/>
    </source>
</evidence>
<protein>
    <recommendedName>
        <fullName evidence="7">Orotidine 5'-phosphate decarboxylase</fullName>
        <ecNumber evidence="7">4.1.1.23</ecNumber>
    </recommendedName>
    <alternativeName>
        <fullName evidence="7">OMP decarboxylase</fullName>
        <shortName evidence="7">OMPDCase</shortName>
        <shortName evidence="7">OMPdecase</shortName>
    </alternativeName>
</protein>
<evidence type="ECO:0000256" key="3">
    <source>
        <dbReference type="ARBA" id="ARBA00022793"/>
    </source>
</evidence>
<keyword evidence="5 7" id="KW-0456">Lyase</keyword>
<accession>A0ABS7D458</accession>
<dbReference type="RefSeq" id="WP_219871958.1">
    <property type="nucleotide sequence ID" value="NZ_JAHZIJ010000004.1"/>
</dbReference>
<evidence type="ECO:0000259" key="8">
    <source>
        <dbReference type="SMART" id="SM00934"/>
    </source>
</evidence>
<dbReference type="SMART" id="SM00934">
    <property type="entry name" value="OMPdecase"/>
    <property type="match status" value="1"/>
</dbReference>
<evidence type="ECO:0000256" key="6">
    <source>
        <dbReference type="ARBA" id="ARBA00049157"/>
    </source>
</evidence>
<dbReference type="InterPro" id="IPR001754">
    <property type="entry name" value="OMPdeCOase_dom"/>
</dbReference>
<dbReference type="InterPro" id="IPR011995">
    <property type="entry name" value="OMPdecase_type-2"/>
</dbReference>
<dbReference type="GO" id="GO:0004590">
    <property type="term" value="F:orotidine-5'-phosphate decarboxylase activity"/>
    <property type="evidence" value="ECO:0007669"/>
    <property type="project" value="UniProtKB-EC"/>
</dbReference>
<evidence type="ECO:0000313" key="10">
    <source>
        <dbReference type="Proteomes" id="UP000812277"/>
    </source>
</evidence>
<comment type="caution">
    <text evidence="9">The sequence shown here is derived from an EMBL/GenBank/DDBJ whole genome shotgun (WGS) entry which is preliminary data.</text>
</comment>
<dbReference type="PANTHER" id="PTHR43375">
    <property type="entry name" value="OROTIDINE 5'-PHOSPHATE DECARBOXYLASE"/>
    <property type="match status" value="1"/>
</dbReference>
<name>A0ABS7D458_9BACL</name>
<evidence type="ECO:0000256" key="5">
    <source>
        <dbReference type="ARBA" id="ARBA00023239"/>
    </source>
</evidence>
<dbReference type="Proteomes" id="UP000812277">
    <property type="component" value="Unassembled WGS sequence"/>
</dbReference>
<dbReference type="EC" id="4.1.1.23" evidence="7"/>
<proteinExistence type="inferred from homology"/>
<dbReference type="PANTHER" id="PTHR43375:SF1">
    <property type="entry name" value="OROTIDINE 5'-PHOSPHATE DECARBOXYLASE"/>
    <property type="match status" value="1"/>
</dbReference>
<evidence type="ECO:0000256" key="7">
    <source>
        <dbReference type="HAMAP-Rule" id="MF_01215"/>
    </source>
</evidence>
<feature type="domain" description="Orotidine 5'-phosphate decarboxylase" evidence="8">
    <location>
        <begin position="18"/>
        <end position="273"/>
    </location>
</feature>
<dbReference type="Pfam" id="PF00215">
    <property type="entry name" value="OMPdecase"/>
    <property type="match status" value="1"/>
</dbReference>
<dbReference type="SUPFAM" id="SSF51366">
    <property type="entry name" value="Ribulose-phoshate binding barrel"/>
    <property type="match status" value="1"/>
</dbReference>
<gene>
    <name evidence="7 9" type="primary">pyrF</name>
    <name evidence="9" type="ORF">K0T92_08135</name>
</gene>
<keyword evidence="3 7" id="KW-0210">Decarboxylase</keyword>